<proteinExistence type="inferred from homology"/>
<feature type="domain" description="Peptidase M48" evidence="7">
    <location>
        <begin position="44"/>
        <end position="138"/>
    </location>
</feature>
<comment type="cofactor">
    <cofactor evidence="6">
        <name>Zn(2+)</name>
        <dbReference type="ChEBI" id="CHEBI:29105"/>
    </cofactor>
    <text evidence="6">Binds 1 zinc ion per subunit.</text>
</comment>
<evidence type="ECO:0000313" key="8">
    <source>
        <dbReference type="EMBL" id="ODP37881.1"/>
    </source>
</evidence>
<dbReference type="AlphaFoldDB" id="A0A1E3LVR1"/>
<dbReference type="InterPro" id="IPR051156">
    <property type="entry name" value="Mito/Outer_Membr_Metalloprot"/>
</dbReference>
<evidence type="ECO:0000256" key="2">
    <source>
        <dbReference type="ARBA" id="ARBA00022723"/>
    </source>
</evidence>
<evidence type="ECO:0000256" key="6">
    <source>
        <dbReference type="RuleBase" id="RU003983"/>
    </source>
</evidence>
<dbReference type="OrthoDB" id="9810445at2"/>
<comment type="caution">
    <text evidence="8">The sequence shown here is derived from an EMBL/GenBank/DDBJ whole genome shotgun (WGS) entry which is preliminary data.</text>
</comment>
<evidence type="ECO:0000256" key="1">
    <source>
        <dbReference type="ARBA" id="ARBA00022670"/>
    </source>
</evidence>
<keyword evidence="2" id="KW-0479">Metal-binding</keyword>
<evidence type="ECO:0000256" key="3">
    <source>
        <dbReference type="ARBA" id="ARBA00022801"/>
    </source>
</evidence>
<evidence type="ECO:0000313" key="9">
    <source>
        <dbReference type="Proteomes" id="UP000094487"/>
    </source>
</evidence>
<keyword evidence="1 6" id="KW-0645">Protease</keyword>
<dbReference type="GO" id="GO:0004222">
    <property type="term" value="F:metalloendopeptidase activity"/>
    <property type="evidence" value="ECO:0007669"/>
    <property type="project" value="InterPro"/>
</dbReference>
<name>A0A1E3LVR1_9SPHN</name>
<evidence type="ECO:0000256" key="5">
    <source>
        <dbReference type="ARBA" id="ARBA00023049"/>
    </source>
</evidence>
<dbReference type="Proteomes" id="UP000094487">
    <property type="component" value="Unassembled WGS sequence"/>
</dbReference>
<accession>A0A1E3LVR1</accession>
<gene>
    <name evidence="8" type="ORF">BFL28_16470</name>
</gene>
<evidence type="ECO:0000256" key="4">
    <source>
        <dbReference type="ARBA" id="ARBA00022833"/>
    </source>
</evidence>
<comment type="similarity">
    <text evidence="6">Belongs to the peptidase M48 family.</text>
</comment>
<dbReference type="GO" id="GO:0051603">
    <property type="term" value="P:proteolysis involved in protein catabolic process"/>
    <property type="evidence" value="ECO:0007669"/>
    <property type="project" value="TreeGrafter"/>
</dbReference>
<sequence length="168" mass="17943">MAGCGGADTDEVIRISDADRAYGEEAHPQLLAEFGGAYAGDGARYVRAVGKRVADAAGQCTFTLVNSDVVNAFAVPGCYIYVTRGLLAIVTSEAELASVLGHELGHITARHAQRQQQRSIWRTLGVIAVSATGSERLTRLTSIKTHVQRSRSSARRPIALSSQRCRSS</sequence>
<dbReference type="Pfam" id="PF01435">
    <property type="entry name" value="Peptidase_M48"/>
    <property type="match status" value="1"/>
</dbReference>
<dbReference type="STRING" id="1888892.BFL28_16470"/>
<dbReference type="RefSeq" id="WP_069320336.1">
    <property type="nucleotide sequence ID" value="NZ_MDDS01000023.1"/>
</dbReference>
<protein>
    <recommendedName>
        <fullName evidence="7">Peptidase M48 domain-containing protein</fullName>
    </recommendedName>
</protein>
<dbReference type="PANTHER" id="PTHR22726">
    <property type="entry name" value="METALLOENDOPEPTIDASE OMA1"/>
    <property type="match status" value="1"/>
</dbReference>
<keyword evidence="9" id="KW-1185">Reference proteome</keyword>
<reference evidence="8 9" key="1">
    <citation type="submission" date="2016-08" db="EMBL/GenBank/DDBJ databases">
        <title>Draft genome of the agarase producing Sphingomonas sp. MCT13.</title>
        <authorList>
            <person name="D'Andrea M.M."/>
            <person name="Rossolini G.M."/>
            <person name="Thaller M.C."/>
        </authorList>
    </citation>
    <scope>NUCLEOTIDE SEQUENCE [LARGE SCALE GENOMIC DNA]</scope>
    <source>
        <strain evidence="8 9">MCT13</strain>
    </source>
</reference>
<dbReference type="Gene3D" id="3.30.2010.10">
    <property type="entry name" value="Metalloproteases ('zincins'), catalytic domain"/>
    <property type="match status" value="1"/>
</dbReference>
<dbReference type="PANTHER" id="PTHR22726:SF24">
    <property type="entry name" value="M48 FAMILY METALLOPEPTIDASE"/>
    <property type="match status" value="1"/>
</dbReference>
<dbReference type="GO" id="GO:0016020">
    <property type="term" value="C:membrane"/>
    <property type="evidence" value="ECO:0007669"/>
    <property type="project" value="TreeGrafter"/>
</dbReference>
<keyword evidence="4 6" id="KW-0862">Zinc</keyword>
<keyword evidence="3 6" id="KW-0378">Hydrolase</keyword>
<dbReference type="GO" id="GO:0046872">
    <property type="term" value="F:metal ion binding"/>
    <property type="evidence" value="ECO:0007669"/>
    <property type="project" value="UniProtKB-KW"/>
</dbReference>
<dbReference type="InterPro" id="IPR001915">
    <property type="entry name" value="Peptidase_M48"/>
</dbReference>
<dbReference type="EMBL" id="MDDS01000023">
    <property type="protein sequence ID" value="ODP37881.1"/>
    <property type="molecule type" value="Genomic_DNA"/>
</dbReference>
<keyword evidence="5 6" id="KW-0482">Metalloprotease</keyword>
<organism evidence="8 9">
    <name type="scientific">Sphingomonas turrisvirgatae</name>
    <dbReference type="NCBI Taxonomy" id="1888892"/>
    <lineage>
        <taxon>Bacteria</taxon>
        <taxon>Pseudomonadati</taxon>
        <taxon>Pseudomonadota</taxon>
        <taxon>Alphaproteobacteria</taxon>
        <taxon>Sphingomonadales</taxon>
        <taxon>Sphingomonadaceae</taxon>
        <taxon>Sphingomonas</taxon>
    </lineage>
</organism>
<evidence type="ECO:0000259" key="7">
    <source>
        <dbReference type="Pfam" id="PF01435"/>
    </source>
</evidence>